<dbReference type="InterPro" id="IPR013216">
    <property type="entry name" value="Methyltransf_11"/>
</dbReference>
<dbReference type="GO" id="GO:0008757">
    <property type="term" value="F:S-adenosylmethionine-dependent methyltransferase activity"/>
    <property type="evidence" value="ECO:0007669"/>
    <property type="project" value="InterPro"/>
</dbReference>
<dbReference type="EMBL" id="BART01000250">
    <property type="protein sequence ID" value="GAG68766.1"/>
    <property type="molecule type" value="Genomic_DNA"/>
</dbReference>
<dbReference type="Gene3D" id="3.40.50.150">
    <property type="entry name" value="Vaccinia Virus protein VP39"/>
    <property type="match status" value="1"/>
</dbReference>
<dbReference type="CDD" id="cd02440">
    <property type="entry name" value="AdoMet_MTases"/>
    <property type="match status" value="1"/>
</dbReference>
<gene>
    <name evidence="3" type="ORF">S01H4_01387</name>
</gene>
<dbReference type="InterPro" id="IPR029063">
    <property type="entry name" value="SAM-dependent_MTases_sf"/>
</dbReference>
<accession>X1B9W0</accession>
<comment type="caution">
    <text evidence="3">The sequence shown here is derived from an EMBL/GenBank/DDBJ whole genome shotgun (WGS) entry which is preliminary data.</text>
</comment>
<keyword evidence="1" id="KW-0808">Transferase</keyword>
<reference evidence="3" key="1">
    <citation type="journal article" date="2014" name="Front. Microbiol.">
        <title>High frequency of phylogenetically diverse reductive dehalogenase-homologous genes in deep subseafloor sedimentary metagenomes.</title>
        <authorList>
            <person name="Kawai M."/>
            <person name="Futagami T."/>
            <person name="Toyoda A."/>
            <person name="Takaki Y."/>
            <person name="Nishi S."/>
            <person name="Hori S."/>
            <person name="Arai W."/>
            <person name="Tsubouchi T."/>
            <person name="Morono Y."/>
            <person name="Uchiyama I."/>
            <person name="Ito T."/>
            <person name="Fujiyama A."/>
            <person name="Inagaki F."/>
            <person name="Takami H."/>
        </authorList>
    </citation>
    <scope>NUCLEOTIDE SEQUENCE</scope>
    <source>
        <strain evidence="3">Expedition CK06-06</strain>
    </source>
</reference>
<dbReference type="InterPro" id="IPR050447">
    <property type="entry name" value="Erg6_SMT_methyltransf"/>
</dbReference>
<organism evidence="3">
    <name type="scientific">marine sediment metagenome</name>
    <dbReference type="NCBI Taxonomy" id="412755"/>
    <lineage>
        <taxon>unclassified sequences</taxon>
        <taxon>metagenomes</taxon>
        <taxon>ecological metagenomes</taxon>
    </lineage>
</organism>
<dbReference type="AlphaFoldDB" id="X1B9W0"/>
<name>X1B9W0_9ZZZZ</name>
<dbReference type="PANTHER" id="PTHR44068">
    <property type="entry name" value="ZGC:194242"/>
    <property type="match status" value="1"/>
</dbReference>
<sequence>EGDEKMKLGKMEKRAMISQKHAKHGIEHVERLLEYVNLKENRNYLEVGCGNGHVCKHLARKYHLKVTGTDVDPEMIQFAKENIDDMPHIRFLEMDATKMHFEDNEFDIVLSFGVMHHIGDWEKVLEEISRVLKPQGFFIFGDLAYSRFTTRIFRPIAKNYGVYTIDDLTHCLRRNNFEIIHREEPKGLIMKYYIIVFQKIE</sequence>
<evidence type="ECO:0000256" key="1">
    <source>
        <dbReference type="ARBA" id="ARBA00022679"/>
    </source>
</evidence>
<feature type="non-terminal residue" evidence="3">
    <location>
        <position position="1"/>
    </location>
</feature>
<proteinExistence type="predicted"/>
<dbReference type="SUPFAM" id="SSF53335">
    <property type="entry name" value="S-adenosyl-L-methionine-dependent methyltransferases"/>
    <property type="match status" value="1"/>
</dbReference>
<evidence type="ECO:0000259" key="2">
    <source>
        <dbReference type="Pfam" id="PF08241"/>
    </source>
</evidence>
<dbReference type="Pfam" id="PF08241">
    <property type="entry name" value="Methyltransf_11"/>
    <property type="match status" value="1"/>
</dbReference>
<dbReference type="PANTHER" id="PTHR44068:SF11">
    <property type="entry name" value="GERANYL DIPHOSPHATE 2-C-METHYLTRANSFERASE"/>
    <property type="match status" value="1"/>
</dbReference>
<evidence type="ECO:0000313" key="3">
    <source>
        <dbReference type="EMBL" id="GAG68766.1"/>
    </source>
</evidence>
<protein>
    <recommendedName>
        <fullName evidence="2">Methyltransferase type 11 domain-containing protein</fullName>
    </recommendedName>
</protein>
<feature type="domain" description="Methyltransferase type 11" evidence="2">
    <location>
        <begin position="45"/>
        <end position="140"/>
    </location>
</feature>